<evidence type="ECO:0000256" key="7">
    <source>
        <dbReference type="ARBA" id="ARBA00023136"/>
    </source>
</evidence>
<dbReference type="GO" id="GO:0004984">
    <property type="term" value="F:olfactory receptor activity"/>
    <property type="evidence" value="ECO:0007669"/>
    <property type="project" value="InterPro"/>
</dbReference>
<dbReference type="PANTHER" id="PTHR21137:SF35">
    <property type="entry name" value="ODORANT RECEPTOR 19A-RELATED"/>
    <property type="match status" value="1"/>
</dbReference>
<reference evidence="11" key="1">
    <citation type="submission" date="2021-12" db="EMBL/GenBank/DDBJ databases">
        <authorList>
            <person name="King R."/>
        </authorList>
    </citation>
    <scope>NUCLEOTIDE SEQUENCE</scope>
</reference>
<dbReference type="KEGG" id="btab:109043264"/>
<protein>
    <recommendedName>
        <fullName evidence="10">Odorant receptor</fullName>
    </recommendedName>
</protein>
<dbReference type="AlphaFoldDB" id="A0A9P0F1K9"/>
<dbReference type="GO" id="GO:0005549">
    <property type="term" value="F:odorant binding"/>
    <property type="evidence" value="ECO:0007669"/>
    <property type="project" value="InterPro"/>
</dbReference>
<name>A0A9P0F1K9_BEMTA</name>
<feature type="transmembrane region" description="Helical" evidence="10">
    <location>
        <begin position="319"/>
        <end position="339"/>
    </location>
</feature>
<sequence>MIHYERDHRGKTSVVFFAKIRKGDALTTVFLVARYFGLNCDSRWSWPKQLLYYTYAVTLFLFNSYPMYFEIKDAYYHFLDRDYRTVFQIIGVVINAVGYVFIIFNYYKHKREFFEVLALLRLSMEQSLLYAPEIVRSVQPLRDKFAKRFLILSIFAYELMYVIWCSPPVVTFFARLPDVNYSTLPLAYGRQNYGLNENEPVEFWLIIVIQFLHGTACLTGICFGNTLTPILCILLGCQLDILERALTQVGYNVEAKSKRALFLAKLHSKNMPFNGGEMMEFKTDMTDTLIIQSDRDYLTQCIEHHQTCMRAVYKMRPILAPYLFVVLMTTIISVTNLMITTAMYQSDALGTIIIINTGVIFVSLLVIMTWSLTMVRSKLSNVLRYLYNSKWSQLSECPSRKQDFLIVSQSSFQPVTFPLIMYGNLDFPRLYQLFNLAWNYFSLMKSVAGQLKEAELHQHSDHIPHHMVT</sequence>
<keyword evidence="8 10" id="KW-0675">Receptor</keyword>
<keyword evidence="12" id="KW-1185">Reference proteome</keyword>
<organism evidence="11 12">
    <name type="scientific">Bemisia tabaci</name>
    <name type="common">Sweetpotato whitefly</name>
    <name type="synonym">Aleurodes tabaci</name>
    <dbReference type="NCBI Taxonomy" id="7038"/>
    <lineage>
        <taxon>Eukaryota</taxon>
        <taxon>Metazoa</taxon>
        <taxon>Ecdysozoa</taxon>
        <taxon>Arthropoda</taxon>
        <taxon>Hexapoda</taxon>
        <taxon>Insecta</taxon>
        <taxon>Pterygota</taxon>
        <taxon>Neoptera</taxon>
        <taxon>Paraneoptera</taxon>
        <taxon>Hemiptera</taxon>
        <taxon>Sternorrhyncha</taxon>
        <taxon>Aleyrodoidea</taxon>
        <taxon>Aleyrodidae</taxon>
        <taxon>Aleyrodinae</taxon>
        <taxon>Bemisia</taxon>
    </lineage>
</organism>
<evidence type="ECO:0000256" key="4">
    <source>
        <dbReference type="ARBA" id="ARBA00022692"/>
    </source>
</evidence>
<dbReference type="InterPro" id="IPR004117">
    <property type="entry name" value="7tm6_olfct_rcpt"/>
</dbReference>
<dbReference type="Proteomes" id="UP001152759">
    <property type="component" value="Chromosome 4"/>
</dbReference>
<comment type="subcellular location">
    <subcellularLocation>
        <location evidence="1 10">Cell membrane</location>
        <topology evidence="1 10">Multi-pass membrane protein</topology>
    </subcellularLocation>
</comment>
<feature type="transmembrane region" description="Helical" evidence="10">
    <location>
        <begin position="149"/>
        <end position="174"/>
    </location>
</feature>
<dbReference type="EMBL" id="OU963865">
    <property type="protein sequence ID" value="CAH0388067.1"/>
    <property type="molecule type" value="Genomic_DNA"/>
</dbReference>
<feature type="transmembrane region" description="Helical" evidence="10">
    <location>
        <begin position="89"/>
        <end position="107"/>
    </location>
</feature>
<keyword evidence="5 10" id="KW-0552">Olfaction</keyword>
<feature type="transmembrane region" description="Helical" evidence="10">
    <location>
        <begin position="351"/>
        <end position="375"/>
    </location>
</feature>
<dbReference type="GO" id="GO:0005886">
    <property type="term" value="C:plasma membrane"/>
    <property type="evidence" value="ECO:0007669"/>
    <property type="project" value="UniProtKB-SubCell"/>
</dbReference>
<keyword evidence="2" id="KW-1003">Cell membrane</keyword>
<evidence type="ECO:0000256" key="9">
    <source>
        <dbReference type="ARBA" id="ARBA00023224"/>
    </source>
</evidence>
<keyword evidence="6 10" id="KW-1133">Transmembrane helix</keyword>
<evidence type="ECO:0000256" key="8">
    <source>
        <dbReference type="ARBA" id="ARBA00023170"/>
    </source>
</evidence>
<accession>A0A9P0F1K9</accession>
<dbReference type="Pfam" id="PF02949">
    <property type="entry name" value="7tm_6"/>
    <property type="match status" value="1"/>
</dbReference>
<evidence type="ECO:0000256" key="5">
    <source>
        <dbReference type="ARBA" id="ARBA00022725"/>
    </source>
</evidence>
<keyword evidence="7 10" id="KW-0472">Membrane</keyword>
<dbReference type="GO" id="GO:0007165">
    <property type="term" value="P:signal transduction"/>
    <property type="evidence" value="ECO:0007669"/>
    <property type="project" value="UniProtKB-KW"/>
</dbReference>
<evidence type="ECO:0000313" key="12">
    <source>
        <dbReference type="Proteomes" id="UP001152759"/>
    </source>
</evidence>
<dbReference type="PANTHER" id="PTHR21137">
    <property type="entry name" value="ODORANT RECEPTOR"/>
    <property type="match status" value="1"/>
</dbReference>
<feature type="transmembrane region" description="Helical" evidence="10">
    <location>
        <begin position="50"/>
        <end position="69"/>
    </location>
</feature>
<comment type="similarity">
    <text evidence="10">Belongs to the insect chemoreceptor superfamily. Heteromeric odorant receptor channel (TC 1.A.69) family.</text>
</comment>
<proteinExistence type="inferred from homology"/>
<evidence type="ECO:0000256" key="3">
    <source>
        <dbReference type="ARBA" id="ARBA00022606"/>
    </source>
</evidence>
<gene>
    <name evidence="11" type="ORF">BEMITA_LOCUS7011</name>
</gene>
<keyword evidence="4 10" id="KW-0812">Transmembrane</keyword>
<evidence type="ECO:0000313" key="11">
    <source>
        <dbReference type="EMBL" id="CAH0388067.1"/>
    </source>
</evidence>
<evidence type="ECO:0000256" key="1">
    <source>
        <dbReference type="ARBA" id="ARBA00004651"/>
    </source>
</evidence>
<evidence type="ECO:0000256" key="10">
    <source>
        <dbReference type="RuleBase" id="RU351113"/>
    </source>
</evidence>
<evidence type="ECO:0000256" key="2">
    <source>
        <dbReference type="ARBA" id="ARBA00022475"/>
    </source>
</evidence>
<comment type="caution">
    <text evidence="10">Lacks conserved residue(s) required for the propagation of feature annotation.</text>
</comment>
<keyword evidence="3 10" id="KW-0716">Sensory transduction</keyword>
<keyword evidence="9 10" id="KW-0807">Transducer</keyword>
<feature type="transmembrane region" description="Helical" evidence="10">
    <location>
        <begin position="203"/>
        <end position="236"/>
    </location>
</feature>
<evidence type="ECO:0000256" key="6">
    <source>
        <dbReference type="ARBA" id="ARBA00022989"/>
    </source>
</evidence>